<sequence length="82" mass="9008">MTLLWIFAGLLGVAVFAQAYQRLKIAAMRRNGLYPAAGQATIDDVRRFAATGHTAWAIRCYREIHPVGLKEAHAAIAKLADQ</sequence>
<evidence type="ECO:0000313" key="2">
    <source>
        <dbReference type="Proteomes" id="UP000778523"/>
    </source>
</evidence>
<keyword evidence="2" id="KW-1185">Reference proteome</keyword>
<reference evidence="1 2" key="1">
    <citation type="submission" date="2020-06" db="EMBL/GenBank/DDBJ databases">
        <title>Draft genome of Uliginosibacterium sp. IMCC34675.</title>
        <authorList>
            <person name="Song J."/>
        </authorList>
    </citation>
    <scope>NUCLEOTIDE SEQUENCE [LARGE SCALE GENOMIC DNA]</scope>
    <source>
        <strain evidence="1 2">IMCC34675</strain>
    </source>
</reference>
<comment type="caution">
    <text evidence="1">The sequence shown here is derived from an EMBL/GenBank/DDBJ whole genome shotgun (WGS) entry which is preliminary data.</text>
</comment>
<proteinExistence type="predicted"/>
<protein>
    <submittedName>
        <fullName evidence="1">Uncharacterized protein</fullName>
    </submittedName>
</protein>
<organism evidence="1 2">
    <name type="scientific">Uliginosibacterium aquaticum</name>
    <dbReference type="NCBI Taxonomy" id="2731212"/>
    <lineage>
        <taxon>Bacteria</taxon>
        <taxon>Pseudomonadati</taxon>
        <taxon>Pseudomonadota</taxon>
        <taxon>Betaproteobacteria</taxon>
        <taxon>Rhodocyclales</taxon>
        <taxon>Zoogloeaceae</taxon>
        <taxon>Uliginosibacterium</taxon>
    </lineage>
</organism>
<dbReference type="EMBL" id="JABCSC020000003">
    <property type="protein sequence ID" value="NSL55768.1"/>
    <property type="molecule type" value="Genomic_DNA"/>
</dbReference>
<dbReference type="Proteomes" id="UP000778523">
    <property type="component" value="Unassembled WGS sequence"/>
</dbReference>
<evidence type="ECO:0000313" key="1">
    <source>
        <dbReference type="EMBL" id="NSL55768.1"/>
    </source>
</evidence>
<gene>
    <name evidence="1" type="ORF">HJ583_012085</name>
</gene>
<name>A0ABX2IIS3_9RHOO</name>
<accession>A0ABX2IIS3</accession>
<dbReference type="RefSeq" id="WP_170022164.1">
    <property type="nucleotide sequence ID" value="NZ_JABCSC020000003.1"/>
</dbReference>